<sequence length="589" mass="67395">MSFALDIPPNRGIREKLEWELRDLRNFMLYLEYGIPFPQSSNHSPELSNRNSNDNFDEDNPYQIPSYERIASMGVFELAIYAAKYFLPKATTSPANEKAKQDLYLQIWRRDELENLVDLTTPARIFLGVTHCTSNPGHRYAQTRYIWSESLEHNFHNDSVMHFVLPLLSILLEDAEIRRDDALKLCVYMEVAAPEKPKFSLPNDIARNTTKGLARLLDKKSGDVRFLCLEHVYDQSQPSAGHDRAMEVDSEEDVSKIVKLLRQSRKRILYAHSEILEEKSEYFKDLLASGFSETQRYNTIIVDDASFSTLYWILHYLYTNELTFSEHEDYHYINDEHRLDKAHVDRILRPQASVQNNSAEWNYQHLPVVGDWDTGIDATSLEDELLNVKNAPSSKISPPLGIGVSNIPDSQGDKGTPQQPKRIKKHAASTSPSKIPTMNVPLNRAFATSNNNKPHFIASHLSALGPPNSSFVISARIGTEHDPHPHPTPSPPPASALDVYMLAHRYRLEELREMAMEQILRSLSYDTCMSAAFVSYPYEELHSKVLAYIAKNWTQVKASSAFLRCIKEVREDVWGEYGPMVLHNIYLKI</sequence>
<dbReference type="Proteomes" id="UP000199727">
    <property type="component" value="Unassembled WGS sequence"/>
</dbReference>
<dbReference type="InterPro" id="IPR000210">
    <property type="entry name" value="BTB/POZ_dom"/>
</dbReference>
<gene>
    <name evidence="3" type="ORF">C361_03964</name>
</gene>
<dbReference type="Gene3D" id="3.30.710.10">
    <property type="entry name" value="Potassium Channel Kv1.1, Chain A"/>
    <property type="match status" value="2"/>
</dbReference>
<name>A0A854QHV3_CRYNE</name>
<dbReference type="PANTHER" id="PTHR24413">
    <property type="entry name" value="SPECKLE-TYPE POZ PROTEIN"/>
    <property type="match status" value="1"/>
</dbReference>
<proteinExistence type="predicted"/>
<organism evidence="3 4">
    <name type="scientific">Cryptococcus neoformans Tu259-1</name>
    <dbReference type="NCBI Taxonomy" id="1230072"/>
    <lineage>
        <taxon>Eukaryota</taxon>
        <taxon>Fungi</taxon>
        <taxon>Dikarya</taxon>
        <taxon>Basidiomycota</taxon>
        <taxon>Agaricomycotina</taxon>
        <taxon>Tremellomycetes</taxon>
        <taxon>Tremellales</taxon>
        <taxon>Cryptococcaceae</taxon>
        <taxon>Cryptococcus</taxon>
        <taxon>Cryptococcus neoformans species complex</taxon>
    </lineage>
</organism>
<dbReference type="SMART" id="SM00225">
    <property type="entry name" value="BTB"/>
    <property type="match status" value="1"/>
</dbReference>
<dbReference type="EMBL" id="AMKT01000049">
    <property type="protein sequence ID" value="OXG19904.1"/>
    <property type="molecule type" value="Genomic_DNA"/>
</dbReference>
<dbReference type="CDD" id="cd14733">
    <property type="entry name" value="BACK"/>
    <property type="match status" value="1"/>
</dbReference>
<dbReference type="AlphaFoldDB" id="A0A854QHV3"/>
<dbReference type="SUPFAM" id="SSF54695">
    <property type="entry name" value="POZ domain"/>
    <property type="match status" value="1"/>
</dbReference>
<protein>
    <recommendedName>
        <fullName evidence="2">BTB domain-containing protein</fullName>
    </recommendedName>
</protein>
<dbReference type="InterPro" id="IPR011333">
    <property type="entry name" value="SKP1/BTB/POZ_sf"/>
</dbReference>
<accession>A0A854QHV3</accession>
<feature type="region of interest" description="Disordered" evidence="1">
    <location>
        <begin position="397"/>
        <end position="438"/>
    </location>
</feature>
<dbReference type="CDD" id="cd18186">
    <property type="entry name" value="BTB_POZ_ZBTB_KLHL-like"/>
    <property type="match status" value="1"/>
</dbReference>
<evidence type="ECO:0000259" key="2">
    <source>
        <dbReference type="PROSITE" id="PS50097"/>
    </source>
</evidence>
<dbReference type="OrthoDB" id="288590at2759"/>
<evidence type="ECO:0000313" key="3">
    <source>
        <dbReference type="EMBL" id="OXG19904.1"/>
    </source>
</evidence>
<feature type="domain" description="BTB" evidence="2">
    <location>
        <begin position="252"/>
        <end position="326"/>
    </location>
</feature>
<dbReference type="Pfam" id="PF00651">
    <property type="entry name" value="BTB"/>
    <property type="match status" value="1"/>
</dbReference>
<comment type="caution">
    <text evidence="3">The sequence shown here is derived from an EMBL/GenBank/DDBJ whole genome shotgun (WGS) entry which is preliminary data.</text>
</comment>
<evidence type="ECO:0000313" key="4">
    <source>
        <dbReference type="Proteomes" id="UP000199727"/>
    </source>
</evidence>
<dbReference type="PROSITE" id="PS50097">
    <property type="entry name" value="BTB"/>
    <property type="match status" value="1"/>
</dbReference>
<reference evidence="3 4" key="1">
    <citation type="submission" date="2017-06" db="EMBL/GenBank/DDBJ databases">
        <title>Global population genomics of the pathogenic fungus Cryptococcus neoformans var. grubii.</title>
        <authorList>
            <person name="Cuomo C."/>
            <person name="Litvintseva A."/>
            <person name="Chen Y."/>
            <person name="Young S."/>
            <person name="Zeng Q."/>
            <person name="Chapman S."/>
            <person name="Gujja S."/>
            <person name="Saif S."/>
            <person name="Birren B."/>
        </authorList>
    </citation>
    <scope>NUCLEOTIDE SEQUENCE [LARGE SCALE GENOMIC DNA]</scope>
    <source>
        <strain evidence="3 4">Tu259-1</strain>
    </source>
</reference>
<evidence type="ECO:0000256" key="1">
    <source>
        <dbReference type="SAM" id="MobiDB-lite"/>
    </source>
</evidence>